<evidence type="ECO:0000256" key="9">
    <source>
        <dbReference type="ARBA" id="ARBA00023242"/>
    </source>
</evidence>
<evidence type="ECO:0000256" key="5">
    <source>
        <dbReference type="ARBA" id="ARBA00023015"/>
    </source>
</evidence>
<evidence type="ECO:0000256" key="7">
    <source>
        <dbReference type="ARBA" id="ARBA00023155"/>
    </source>
</evidence>
<dbReference type="Pfam" id="PF00292">
    <property type="entry name" value="PAX"/>
    <property type="match status" value="1"/>
</dbReference>
<dbReference type="GeneID" id="113523632"/>
<evidence type="ECO:0000256" key="6">
    <source>
        <dbReference type="ARBA" id="ARBA00023125"/>
    </source>
</evidence>
<evidence type="ECO:0000256" key="12">
    <source>
        <dbReference type="SAM" id="MobiDB-lite"/>
    </source>
</evidence>
<dbReference type="InterPro" id="IPR001523">
    <property type="entry name" value="Paired_dom"/>
</dbReference>
<dbReference type="SMART" id="SM00351">
    <property type="entry name" value="PAX"/>
    <property type="match status" value="1"/>
</dbReference>
<feature type="domain" description="Paired" evidence="14">
    <location>
        <begin position="57"/>
        <end position="178"/>
    </location>
</feature>
<keyword evidence="8" id="KW-0804">Transcription</keyword>
<dbReference type="FunCoup" id="A0A6J1X9X2">
    <property type="interactions" value="22"/>
</dbReference>
<feature type="compositionally biased region" description="Basic residues" evidence="12">
    <location>
        <begin position="341"/>
        <end position="351"/>
    </location>
</feature>
<dbReference type="InterPro" id="IPR017970">
    <property type="entry name" value="Homeobox_CS"/>
</dbReference>
<evidence type="ECO:0000256" key="10">
    <source>
        <dbReference type="PROSITE-ProRule" id="PRU00108"/>
    </source>
</evidence>
<evidence type="ECO:0000313" key="16">
    <source>
        <dbReference type="RefSeq" id="XP_026765434.1"/>
    </source>
</evidence>
<feature type="region of interest" description="Disordered" evidence="12">
    <location>
        <begin position="330"/>
        <end position="369"/>
    </location>
</feature>
<reference evidence="16" key="1">
    <citation type="submission" date="2025-08" db="UniProtKB">
        <authorList>
            <consortium name="RefSeq"/>
        </authorList>
    </citation>
    <scope>IDENTIFICATION</scope>
    <source>
        <tissue evidence="16">Whole larvae</tissue>
    </source>
</reference>
<dbReference type="Proteomes" id="UP001652740">
    <property type="component" value="Unplaced"/>
</dbReference>
<feature type="domain" description="Homeobox" evidence="13">
    <location>
        <begin position="265"/>
        <end position="325"/>
    </location>
</feature>
<evidence type="ECO:0000256" key="2">
    <source>
        <dbReference type="ARBA" id="ARBA00005733"/>
    </source>
</evidence>
<evidence type="ECO:0000256" key="3">
    <source>
        <dbReference type="ARBA" id="ARBA00022473"/>
    </source>
</evidence>
<dbReference type="GO" id="GO:0000981">
    <property type="term" value="F:DNA-binding transcription factor activity, RNA polymerase II-specific"/>
    <property type="evidence" value="ECO:0007669"/>
    <property type="project" value="InterPro"/>
</dbReference>
<dbReference type="PROSITE" id="PS50071">
    <property type="entry name" value="HOMEOBOX_2"/>
    <property type="match status" value="1"/>
</dbReference>
<protein>
    <submittedName>
        <fullName evidence="16">Paired box protein Pax-6-like isoform X1</fullName>
    </submittedName>
</protein>
<dbReference type="PROSITE" id="PS00027">
    <property type="entry name" value="HOMEOBOX_1"/>
    <property type="match status" value="1"/>
</dbReference>
<feature type="region of interest" description="Disordered" evidence="12">
    <location>
        <begin position="44"/>
        <end position="65"/>
    </location>
</feature>
<evidence type="ECO:0000259" key="13">
    <source>
        <dbReference type="PROSITE" id="PS50071"/>
    </source>
</evidence>
<evidence type="ECO:0000256" key="4">
    <source>
        <dbReference type="ARBA" id="ARBA00022724"/>
    </source>
</evidence>
<keyword evidence="9 10" id="KW-0539">Nucleus</keyword>
<feature type="compositionally biased region" description="Basic and acidic residues" evidence="12">
    <location>
        <begin position="446"/>
        <end position="476"/>
    </location>
</feature>
<dbReference type="FunFam" id="1.10.10.60:FF:000307">
    <property type="entry name" value="Eyegone, isoform A"/>
    <property type="match status" value="1"/>
</dbReference>
<dbReference type="GO" id="GO:0000978">
    <property type="term" value="F:RNA polymerase II cis-regulatory region sequence-specific DNA binding"/>
    <property type="evidence" value="ECO:0007669"/>
    <property type="project" value="TreeGrafter"/>
</dbReference>
<dbReference type="GO" id="GO:0009791">
    <property type="term" value="P:post-embryonic development"/>
    <property type="evidence" value="ECO:0007669"/>
    <property type="project" value="UniProtKB-ARBA"/>
</dbReference>
<keyword evidence="15" id="KW-1185">Reference proteome</keyword>
<dbReference type="FunFam" id="1.10.10.10:FF:000003">
    <property type="entry name" value="Paired box protein Pax-6"/>
    <property type="match status" value="1"/>
</dbReference>
<dbReference type="PANTHER" id="PTHR45636">
    <property type="entry name" value="PAIRED BOX PROTEIN PAX-6-RELATED-RELATED"/>
    <property type="match status" value="1"/>
</dbReference>
<feature type="region of interest" description="Disordered" evidence="12">
    <location>
        <begin position="446"/>
        <end position="501"/>
    </location>
</feature>
<feature type="region of interest" description="Disordered" evidence="12">
    <location>
        <begin position="247"/>
        <end position="270"/>
    </location>
</feature>
<dbReference type="Gene3D" id="1.10.10.60">
    <property type="entry name" value="Homeodomain-like"/>
    <property type="match status" value="1"/>
</dbReference>
<dbReference type="OrthoDB" id="3225452at2759"/>
<accession>A0A6J1X9X2</accession>
<keyword evidence="7 10" id="KW-0371">Homeobox</keyword>
<keyword evidence="3" id="KW-0217">Developmental protein</keyword>
<dbReference type="CDD" id="cd00086">
    <property type="entry name" value="homeodomain"/>
    <property type="match status" value="1"/>
</dbReference>
<comment type="subcellular location">
    <subcellularLocation>
        <location evidence="1 10 11">Nucleus</location>
    </subcellularLocation>
</comment>
<keyword evidence="6 10" id="KW-0238">DNA-binding</keyword>
<dbReference type="InParanoid" id="A0A6J1X9X2"/>
<keyword evidence="5" id="KW-0805">Transcription regulation</keyword>
<evidence type="ECO:0000256" key="8">
    <source>
        <dbReference type="ARBA" id="ARBA00023163"/>
    </source>
</evidence>
<dbReference type="AlphaFoldDB" id="A0A6J1X9X2"/>
<dbReference type="InterPro" id="IPR009057">
    <property type="entry name" value="Homeodomain-like_sf"/>
</dbReference>
<name>A0A6J1X9X2_GALME</name>
<evidence type="ECO:0000256" key="1">
    <source>
        <dbReference type="ARBA" id="ARBA00004123"/>
    </source>
</evidence>
<dbReference type="InterPro" id="IPR043565">
    <property type="entry name" value="PAX_fam"/>
</dbReference>
<dbReference type="SUPFAM" id="SSF46689">
    <property type="entry name" value="Homeodomain-like"/>
    <property type="match status" value="2"/>
</dbReference>
<feature type="compositionally biased region" description="Gly residues" evidence="12">
    <location>
        <begin position="51"/>
        <end position="60"/>
    </location>
</feature>
<dbReference type="PROSITE" id="PS51057">
    <property type="entry name" value="PAIRED_2"/>
    <property type="match status" value="1"/>
</dbReference>
<proteinExistence type="inferred from homology"/>
<dbReference type="Gene3D" id="1.10.10.10">
    <property type="entry name" value="Winged helix-like DNA-binding domain superfamily/Winged helix DNA-binding domain"/>
    <property type="match status" value="1"/>
</dbReference>
<keyword evidence="4" id="KW-0563">Paired box</keyword>
<gene>
    <name evidence="16" type="primary">LOC113523632</name>
</gene>
<dbReference type="SMART" id="SM00389">
    <property type="entry name" value="HOX"/>
    <property type="match status" value="1"/>
</dbReference>
<dbReference type="RefSeq" id="XP_026765434.1">
    <property type="nucleotide sequence ID" value="XM_026909633.3"/>
</dbReference>
<evidence type="ECO:0000313" key="15">
    <source>
        <dbReference type="Proteomes" id="UP001652740"/>
    </source>
</evidence>
<evidence type="ECO:0000259" key="14">
    <source>
        <dbReference type="PROSITE" id="PS51057"/>
    </source>
</evidence>
<dbReference type="InterPro" id="IPR001356">
    <property type="entry name" value="HD"/>
</dbReference>
<dbReference type="InterPro" id="IPR036388">
    <property type="entry name" value="WH-like_DNA-bd_sf"/>
</dbReference>
<dbReference type="KEGG" id="gmw:113523632"/>
<evidence type="ECO:0000256" key="11">
    <source>
        <dbReference type="RuleBase" id="RU000682"/>
    </source>
</evidence>
<sequence>MLISAGSGPTPEFSPASCCAPWKMEPAPPAAAAIAQTLNLSPNVPVSPSSSGGGGAGAGSGTPLYPGATSHPLSSLLSQQRLLELSRFGLRHYDIAHHVLSQQGAVTKLLGTLRPPGLIGGSKPKVATPAVVSKIEQYKRENPTIFAWEIRERLISEGVCTNATAPSVSSINRILRNRAAERAAAEFARAAGYGLYAAPPPYGAFPWGGGGGVWPPGTLPLPPGVPTPATGVPHPDAVQQGFLTSGRGLIDVDGDDSGSLDGEQPKFRRNRTTFSPDQLEELEKEFEKSHYPCVSTRERLASKTSLSEARVQVWFSNRRAKWRRHQRMNLLKRGGGSPPHRLPHSPSRSRSRSLSPARVPYHTPQMGGENSAFKALSHQDTNTLKALSQQAQFDSNTLKALSQQTFDGSAFKSHPALENSAFKALVPHSAAAALLAAQSIQLARGYESHSDSDEEINVHDESDNESEKQKNKERSRSVSPNATRQRPAVSDLPLQLTKHDR</sequence>
<comment type="similarity">
    <text evidence="2">Belongs to the paired homeobox family.</text>
</comment>
<dbReference type="GO" id="GO:0005634">
    <property type="term" value="C:nucleus"/>
    <property type="evidence" value="ECO:0007669"/>
    <property type="project" value="UniProtKB-SubCell"/>
</dbReference>
<dbReference type="PANTHER" id="PTHR45636:SF50">
    <property type="entry name" value="EYEGONE, ISOFORM A-RELATED"/>
    <property type="match status" value="1"/>
</dbReference>
<dbReference type="Pfam" id="PF00046">
    <property type="entry name" value="Homeodomain"/>
    <property type="match status" value="1"/>
</dbReference>
<organism evidence="15 16">
    <name type="scientific">Galleria mellonella</name>
    <name type="common">Greater wax moth</name>
    <dbReference type="NCBI Taxonomy" id="7137"/>
    <lineage>
        <taxon>Eukaryota</taxon>
        <taxon>Metazoa</taxon>
        <taxon>Ecdysozoa</taxon>
        <taxon>Arthropoda</taxon>
        <taxon>Hexapoda</taxon>
        <taxon>Insecta</taxon>
        <taxon>Pterygota</taxon>
        <taxon>Neoptera</taxon>
        <taxon>Endopterygota</taxon>
        <taxon>Lepidoptera</taxon>
        <taxon>Glossata</taxon>
        <taxon>Ditrysia</taxon>
        <taxon>Pyraloidea</taxon>
        <taxon>Pyralidae</taxon>
        <taxon>Galleriinae</taxon>
        <taxon>Galleria</taxon>
    </lineage>
</organism>
<feature type="DNA-binding region" description="Homeobox" evidence="10">
    <location>
        <begin position="267"/>
        <end position="326"/>
    </location>
</feature>